<gene>
    <name evidence="1" type="ORF">ABEB36_010587</name>
</gene>
<dbReference type="AlphaFoldDB" id="A0ABD1EGQ6"/>
<dbReference type="EMBL" id="JBDJPC010000008">
    <property type="protein sequence ID" value="KAL1492326.1"/>
    <property type="molecule type" value="Genomic_DNA"/>
</dbReference>
<name>A0ABD1EGQ6_HYPHA</name>
<accession>A0ABD1EGQ6</accession>
<comment type="caution">
    <text evidence="1">The sequence shown here is derived from an EMBL/GenBank/DDBJ whole genome shotgun (WGS) entry which is preliminary data.</text>
</comment>
<proteinExistence type="predicted"/>
<dbReference type="Proteomes" id="UP001566132">
    <property type="component" value="Unassembled WGS sequence"/>
</dbReference>
<keyword evidence="2" id="KW-1185">Reference proteome</keyword>
<sequence>MLGDLFAIDNRKLFQSFESEFSKCGITFRKGQLPVVLKSYVLAWSSLIEHEEFQFPALHLSLCVTQCSIRRIVDKNLWIIQWVFQYSANDELITEDQIRRKKMPPETIGLWSLLACKMERIFRFHNETTSKKLKVFVIELVLKEDCAVEVSSRKITDLSLKCGFRAAQFTFVPKNTQWNDKD</sequence>
<evidence type="ECO:0000313" key="2">
    <source>
        <dbReference type="Proteomes" id="UP001566132"/>
    </source>
</evidence>
<evidence type="ECO:0000313" key="1">
    <source>
        <dbReference type="EMBL" id="KAL1492326.1"/>
    </source>
</evidence>
<reference evidence="1 2" key="1">
    <citation type="submission" date="2024-05" db="EMBL/GenBank/DDBJ databases">
        <title>Genetic variation in Jamaican populations of the coffee berry borer (Hypothenemus hampei).</title>
        <authorList>
            <person name="Errbii M."/>
            <person name="Myrie A."/>
        </authorList>
    </citation>
    <scope>NUCLEOTIDE SEQUENCE [LARGE SCALE GENOMIC DNA]</scope>
    <source>
        <strain evidence="1">JA-Hopewell-2020-01-JO</strain>
        <tissue evidence="1">Whole body</tissue>
    </source>
</reference>
<organism evidence="1 2">
    <name type="scientific">Hypothenemus hampei</name>
    <name type="common">Coffee berry borer</name>
    <dbReference type="NCBI Taxonomy" id="57062"/>
    <lineage>
        <taxon>Eukaryota</taxon>
        <taxon>Metazoa</taxon>
        <taxon>Ecdysozoa</taxon>
        <taxon>Arthropoda</taxon>
        <taxon>Hexapoda</taxon>
        <taxon>Insecta</taxon>
        <taxon>Pterygota</taxon>
        <taxon>Neoptera</taxon>
        <taxon>Endopterygota</taxon>
        <taxon>Coleoptera</taxon>
        <taxon>Polyphaga</taxon>
        <taxon>Cucujiformia</taxon>
        <taxon>Curculionidae</taxon>
        <taxon>Scolytinae</taxon>
        <taxon>Hypothenemus</taxon>
    </lineage>
</organism>
<protein>
    <submittedName>
        <fullName evidence="1">Uncharacterized protein</fullName>
    </submittedName>
</protein>